<gene>
    <name evidence="1" type="ORF">QR680_007628</name>
</gene>
<proteinExistence type="predicted"/>
<name>A0AA39IFY7_9BILA</name>
<protein>
    <submittedName>
        <fullName evidence="1">Uncharacterized protein</fullName>
    </submittedName>
</protein>
<accession>A0AA39IFY7</accession>
<dbReference type="EMBL" id="JAUCMV010000001">
    <property type="protein sequence ID" value="KAK0422533.1"/>
    <property type="molecule type" value="Genomic_DNA"/>
</dbReference>
<sequence length="218" mass="24044">MSRKISKKTEWIPAHLGAPGVSKGWTGGGGPCLQGEGELLAGPRLFPFCPSMASTPRFCLQGPSKASTSRFCQSKAPCLPVEDLVLCPRFANKFREQGTRAVACAIGGIPLHEWNFLLGDLLISGEHPVINGSPLLQNEFWSTLTRIPTCSKQSSTSAPGKEELCLRKLNLPYRSKRHLHHRRQVILPVDFRPLKDMLLSAAVHMALRKVLQDLENEL</sequence>
<comment type="caution">
    <text evidence="1">The sequence shown here is derived from an EMBL/GenBank/DDBJ whole genome shotgun (WGS) entry which is preliminary data.</text>
</comment>
<organism evidence="1 2">
    <name type="scientific">Steinernema hermaphroditum</name>
    <dbReference type="NCBI Taxonomy" id="289476"/>
    <lineage>
        <taxon>Eukaryota</taxon>
        <taxon>Metazoa</taxon>
        <taxon>Ecdysozoa</taxon>
        <taxon>Nematoda</taxon>
        <taxon>Chromadorea</taxon>
        <taxon>Rhabditida</taxon>
        <taxon>Tylenchina</taxon>
        <taxon>Panagrolaimomorpha</taxon>
        <taxon>Strongyloidoidea</taxon>
        <taxon>Steinernematidae</taxon>
        <taxon>Steinernema</taxon>
    </lineage>
</organism>
<dbReference type="AlphaFoldDB" id="A0AA39IFY7"/>
<evidence type="ECO:0000313" key="1">
    <source>
        <dbReference type="EMBL" id="KAK0422533.1"/>
    </source>
</evidence>
<keyword evidence="2" id="KW-1185">Reference proteome</keyword>
<reference evidence="1" key="1">
    <citation type="submission" date="2023-06" db="EMBL/GenBank/DDBJ databases">
        <title>Genomic analysis of the entomopathogenic nematode Steinernema hermaphroditum.</title>
        <authorList>
            <person name="Schwarz E.M."/>
            <person name="Heppert J.K."/>
            <person name="Baniya A."/>
            <person name="Schwartz H.T."/>
            <person name="Tan C.-H."/>
            <person name="Antoshechkin I."/>
            <person name="Sternberg P.W."/>
            <person name="Goodrich-Blair H."/>
            <person name="Dillman A.R."/>
        </authorList>
    </citation>
    <scope>NUCLEOTIDE SEQUENCE</scope>
    <source>
        <strain evidence="1">PS9179</strain>
        <tissue evidence="1">Whole animal</tissue>
    </source>
</reference>
<evidence type="ECO:0000313" key="2">
    <source>
        <dbReference type="Proteomes" id="UP001175271"/>
    </source>
</evidence>
<dbReference type="Proteomes" id="UP001175271">
    <property type="component" value="Unassembled WGS sequence"/>
</dbReference>